<keyword evidence="3" id="KW-1185">Reference proteome</keyword>
<evidence type="ECO:0000313" key="3">
    <source>
        <dbReference type="Proteomes" id="UP000192761"/>
    </source>
</evidence>
<dbReference type="AlphaFoldDB" id="A0A1W1XUR7"/>
<dbReference type="SUPFAM" id="SSF54523">
    <property type="entry name" value="Pili subunits"/>
    <property type="match status" value="1"/>
</dbReference>
<evidence type="ECO:0008006" key="4">
    <source>
        <dbReference type="Google" id="ProtNLM"/>
    </source>
</evidence>
<sequence length="136" mass="13990">MKPAWTCFATGAAGTLSALVLAALGHAQYADYRARAESGGMLLQLAPLQQQIAARAMASKSFSGVGKGLNTALHDLSLPAALQVQDNGTLLAWGRHQQLIVLLPQFDAAGHVVWTCAGGSASDVPAACRTPATPNP</sequence>
<feature type="chain" id="PRO_5010715252" description="Pilin" evidence="1">
    <location>
        <begin position="23"/>
        <end position="136"/>
    </location>
</feature>
<accession>A0A1W1XUR7</accession>
<keyword evidence="1" id="KW-0732">Signal</keyword>
<name>A0A1W1XUR7_9NEIS</name>
<dbReference type="STRING" id="1121001.SAMN02745857_02784"/>
<dbReference type="InterPro" id="IPR045584">
    <property type="entry name" value="Pilin-like"/>
</dbReference>
<evidence type="ECO:0000256" key="1">
    <source>
        <dbReference type="SAM" id="SignalP"/>
    </source>
</evidence>
<proteinExistence type="predicted"/>
<protein>
    <recommendedName>
        <fullName evidence="4">Pilin</fullName>
    </recommendedName>
</protein>
<feature type="signal peptide" evidence="1">
    <location>
        <begin position="1"/>
        <end position="22"/>
    </location>
</feature>
<reference evidence="2 3" key="1">
    <citation type="submission" date="2017-04" db="EMBL/GenBank/DDBJ databases">
        <authorList>
            <person name="Afonso C.L."/>
            <person name="Miller P.J."/>
            <person name="Scott M.A."/>
            <person name="Spackman E."/>
            <person name="Goraichik I."/>
            <person name="Dimitrov K.M."/>
            <person name="Suarez D.L."/>
            <person name="Swayne D.E."/>
        </authorList>
    </citation>
    <scope>NUCLEOTIDE SEQUENCE [LARGE SCALE GENOMIC DNA]</scope>
    <source>
        <strain evidence="2 3">DSM 23236</strain>
    </source>
</reference>
<dbReference type="Proteomes" id="UP000192761">
    <property type="component" value="Unassembled WGS sequence"/>
</dbReference>
<organism evidence="2 3">
    <name type="scientific">Andreprevotia lacus DSM 23236</name>
    <dbReference type="NCBI Taxonomy" id="1121001"/>
    <lineage>
        <taxon>Bacteria</taxon>
        <taxon>Pseudomonadati</taxon>
        <taxon>Pseudomonadota</taxon>
        <taxon>Betaproteobacteria</taxon>
        <taxon>Neisseriales</taxon>
        <taxon>Chitinibacteraceae</taxon>
        <taxon>Andreprevotia</taxon>
    </lineage>
</organism>
<evidence type="ECO:0000313" key="2">
    <source>
        <dbReference type="EMBL" id="SMC27281.1"/>
    </source>
</evidence>
<dbReference type="RefSeq" id="WP_139798846.1">
    <property type="nucleotide sequence ID" value="NZ_FWXD01000016.1"/>
</dbReference>
<dbReference type="EMBL" id="FWXD01000016">
    <property type="protein sequence ID" value="SMC27281.1"/>
    <property type="molecule type" value="Genomic_DNA"/>
</dbReference>
<gene>
    <name evidence="2" type="ORF">SAMN02745857_02784</name>
</gene>